<feature type="binding site" evidence="5">
    <location>
        <position position="184"/>
    </location>
    <ligand>
        <name>S-adenosyl-L-methionine</name>
        <dbReference type="ChEBI" id="CHEBI:59789"/>
    </ligand>
</feature>
<comment type="pathway">
    <text evidence="5">Cofactor biosynthesis; ubiquinone biosynthesis.</text>
</comment>
<dbReference type="GO" id="GO:0031314">
    <property type="term" value="C:extrinsic component of mitochondrial inner membrane"/>
    <property type="evidence" value="ECO:0007669"/>
    <property type="project" value="UniProtKB-UniRule"/>
</dbReference>
<comment type="catalytic activity">
    <reaction evidence="5">
        <text>a 3-demethylubiquinol + S-adenosyl-L-methionine = a ubiquinol + S-adenosyl-L-homocysteine + H(+)</text>
        <dbReference type="Rhea" id="RHEA:44380"/>
        <dbReference type="Rhea" id="RHEA-COMP:9566"/>
        <dbReference type="Rhea" id="RHEA-COMP:10914"/>
        <dbReference type="ChEBI" id="CHEBI:15378"/>
        <dbReference type="ChEBI" id="CHEBI:17976"/>
        <dbReference type="ChEBI" id="CHEBI:57856"/>
        <dbReference type="ChEBI" id="CHEBI:59789"/>
        <dbReference type="ChEBI" id="CHEBI:84422"/>
        <dbReference type="EC" id="2.1.1.64"/>
    </reaction>
</comment>
<dbReference type="Proteomes" id="UP000075883">
    <property type="component" value="Unassembled WGS sequence"/>
</dbReference>
<dbReference type="VEuPathDB" id="VectorBase:ACUA018941"/>
<comment type="subcellular location">
    <subcellularLocation>
        <location evidence="5">Mitochondrion inner membrane</location>
        <topology evidence="5">Peripheral membrane protein</topology>
        <orientation evidence="5">Matrix side</orientation>
    </subcellularLocation>
</comment>
<dbReference type="STRING" id="139723.A0A182MIA3"/>
<dbReference type="GO" id="GO:0010420">
    <property type="term" value="F:polyprenyldihydroxybenzoate methyltransferase activity"/>
    <property type="evidence" value="ECO:0007669"/>
    <property type="project" value="UniProtKB-UniRule"/>
</dbReference>
<reference evidence="8" key="1">
    <citation type="submission" date="2013-09" db="EMBL/GenBank/DDBJ databases">
        <title>The Genome Sequence of Anopheles culicifacies species A.</title>
        <authorList>
            <consortium name="The Broad Institute Genomics Platform"/>
            <person name="Neafsey D.E."/>
            <person name="Besansky N."/>
            <person name="Howell P."/>
            <person name="Walton C."/>
            <person name="Young S.K."/>
            <person name="Zeng Q."/>
            <person name="Gargeya S."/>
            <person name="Fitzgerald M."/>
            <person name="Haas B."/>
            <person name="Abouelleil A."/>
            <person name="Allen A.W."/>
            <person name="Alvarado L."/>
            <person name="Arachchi H.M."/>
            <person name="Berlin A.M."/>
            <person name="Chapman S.B."/>
            <person name="Gainer-Dewar J."/>
            <person name="Goldberg J."/>
            <person name="Griggs A."/>
            <person name="Gujja S."/>
            <person name="Hansen M."/>
            <person name="Howarth C."/>
            <person name="Imamovic A."/>
            <person name="Ireland A."/>
            <person name="Larimer J."/>
            <person name="McCowan C."/>
            <person name="Murphy C."/>
            <person name="Pearson M."/>
            <person name="Poon T.W."/>
            <person name="Priest M."/>
            <person name="Roberts A."/>
            <person name="Saif S."/>
            <person name="Shea T."/>
            <person name="Sisk P."/>
            <person name="Sykes S."/>
            <person name="Wortman J."/>
            <person name="Nusbaum C."/>
            <person name="Birren B."/>
        </authorList>
    </citation>
    <scope>NUCLEOTIDE SEQUENCE [LARGE SCALE GENOMIC DNA]</scope>
    <source>
        <strain evidence="8">A-37</strain>
    </source>
</reference>
<dbReference type="EMBL" id="AXCM01000355">
    <property type="status" value="NOT_ANNOTATED_CDS"/>
    <property type="molecule type" value="Genomic_DNA"/>
</dbReference>
<keyword evidence="1 5" id="KW-0489">Methyltransferase</keyword>
<keyword evidence="5" id="KW-0460">Magnesium</keyword>
<feature type="chain" id="PRO_5008128487" description="Ubiquinone biosynthesis O-methyltransferase, mitochondrial" evidence="6">
    <location>
        <begin position="29"/>
        <end position="365"/>
    </location>
</feature>
<dbReference type="PANTHER" id="PTHR43464">
    <property type="entry name" value="METHYLTRANSFERASE"/>
    <property type="match status" value="1"/>
</dbReference>
<comment type="subunit">
    <text evidence="5">Component of a multi-subunit COQ enzyme complex.</text>
</comment>
<evidence type="ECO:0000313" key="8">
    <source>
        <dbReference type="Proteomes" id="UP000075883"/>
    </source>
</evidence>
<feature type="binding site" evidence="5">
    <location>
        <position position="185"/>
    </location>
    <ligand>
        <name>Mg(2+)</name>
        <dbReference type="ChEBI" id="CHEBI:18420"/>
    </ligand>
</feature>
<keyword evidence="5" id="KW-0496">Mitochondrion</keyword>
<feature type="binding site" evidence="5">
    <location>
        <position position="188"/>
    </location>
    <ligand>
        <name>Mg(2+)</name>
        <dbReference type="ChEBI" id="CHEBI:18420"/>
    </ligand>
</feature>
<dbReference type="Pfam" id="PF13489">
    <property type="entry name" value="Methyltransf_23"/>
    <property type="match status" value="1"/>
</dbReference>
<accession>A0A182MIA3</accession>
<dbReference type="EMBL" id="AXCM01000354">
    <property type="status" value="NOT_ANNOTATED_CDS"/>
    <property type="molecule type" value="Genomic_DNA"/>
</dbReference>
<dbReference type="GO" id="GO:0046872">
    <property type="term" value="F:metal ion binding"/>
    <property type="evidence" value="ECO:0007669"/>
    <property type="project" value="UniProtKB-KW"/>
</dbReference>
<dbReference type="CDD" id="cd02440">
    <property type="entry name" value="AdoMet_MTases"/>
    <property type="match status" value="1"/>
</dbReference>
<keyword evidence="5" id="KW-0479">Metal-binding</keyword>
<dbReference type="UniPathway" id="UPA00232"/>
<keyword evidence="2 5" id="KW-0808">Transferase</keyword>
<dbReference type="EC" id="2.1.1.64" evidence="5"/>
<dbReference type="NCBIfam" id="TIGR01983">
    <property type="entry name" value="UbiG"/>
    <property type="match status" value="1"/>
</dbReference>
<feature type="binding site" evidence="5">
    <location>
        <position position="116"/>
    </location>
    <ligand>
        <name>S-adenosyl-L-methionine</name>
        <dbReference type="ChEBI" id="CHEBI:59789"/>
    </ligand>
</feature>
<evidence type="ECO:0000256" key="1">
    <source>
        <dbReference type="ARBA" id="ARBA00022603"/>
    </source>
</evidence>
<name>A0A182MIA3_9DIPT</name>
<keyword evidence="4 5" id="KW-0949">S-adenosyl-L-methionine</keyword>
<evidence type="ECO:0000313" key="7">
    <source>
        <dbReference type="EnsemblMetazoa" id="ACUA018941-PA"/>
    </source>
</evidence>
<sequence length="365" mass="41173">MESNDSVMKSKAFVIFTLVLSFFQFVLAKCVEKASIAFITLMQGLSMKRSAEEQIATFDQLSSHWWEPTGPMILLHRLNKLRVPMVVEGLIKAGKLDRKQRYTTDALKGLTILDVGCGGGIYSEALAKLHANVVGIDPAQHLIQVAKAHTEKQPDIKDHCQYYEQSLEEHWQGAVGKYDVVVLSETIEHVVDKSTLLKHVAAVLKPGGSVFITTWNKTTSAWLLAVVMLENIIKKLPKGSHDYDSFISPEETEGILEAYGCRTIEQRPFYLKFWEIHLEVVENSSTCKWKCDGRPAQVTPLHTLINVDDILSKKPRVNCAVSRPHVFLAAASEQSRYSMNEQHTVSTSSSSVRLAVRWFRWRRSC</sequence>
<keyword evidence="6" id="KW-0732">Signal</keyword>
<gene>
    <name evidence="5" type="primary">coq3</name>
</gene>
<reference evidence="7" key="2">
    <citation type="submission" date="2020-05" db="UniProtKB">
        <authorList>
            <consortium name="EnsemblMetazoa"/>
        </authorList>
    </citation>
    <scope>IDENTIFICATION</scope>
    <source>
        <strain evidence="7">A-37</strain>
    </source>
</reference>
<keyword evidence="8" id="KW-1185">Reference proteome</keyword>
<evidence type="ECO:0000256" key="4">
    <source>
        <dbReference type="ARBA" id="ARBA00022691"/>
    </source>
</evidence>
<dbReference type="GO" id="GO:0120537">
    <property type="term" value="F:3-demethylubiquinone 3-O-methyltransferase activity"/>
    <property type="evidence" value="ECO:0007669"/>
    <property type="project" value="RHEA"/>
</dbReference>
<comment type="catalytic activity">
    <reaction evidence="5">
        <text>a 3,4-dihydroxy-5-(all-trans-polyprenyl)benzoate + S-adenosyl-L-methionine = a 4-hydroxy-3-methoxy-5-(all-trans-polyprenyl)benzoate + S-adenosyl-L-homocysteine + H(+)</text>
        <dbReference type="Rhea" id="RHEA:44452"/>
        <dbReference type="Rhea" id="RHEA-COMP:10930"/>
        <dbReference type="Rhea" id="RHEA-COMP:10931"/>
        <dbReference type="ChEBI" id="CHEBI:15378"/>
        <dbReference type="ChEBI" id="CHEBI:57856"/>
        <dbReference type="ChEBI" id="CHEBI:59789"/>
        <dbReference type="ChEBI" id="CHEBI:64694"/>
        <dbReference type="ChEBI" id="CHEBI:84443"/>
        <dbReference type="EC" id="2.1.1.114"/>
    </reaction>
</comment>
<proteinExistence type="inferred from homology"/>
<evidence type="ECO:0000256" key="3">
    <source>
        <dbReference type="ARBA" id="ARBA00022688"/>
    </source>
</evidence>
<evidence type="ECO:0000256" key="6">
    <source>
        <dbReference type="SAM" id="SignalP"/>
    </source>
</evidence>
<dbReference type="GO" id="GO:0032259">
    <property type="term" value="P:methylation"/>
    <property type="evidence" value="ECO:0007669"/>
    <property type="project" value="UniProtKB-KW"/>
</dbReference>
<feature type="binding site" evidence="5">
    <location>
        <position position="137"/>
    </location>
    <ligand>
        <name>S-adenosyl-L-methionine</name>
        <dbReference type="ChEBI" id="CHEBI:59789"/>
    </ligand>
</feature>
<dbReference type="SUPFAM" id="SSF53335">
    <property type="entry name" value="S-adenosyl-L-methionine-dependent methyltransferases"/>
    <property type="match status" value="1"/>
</dbReference>
<keyword evidence="3 5" id="KW-0831">Ubiquinone biosynthesis</keyword>
<comment type="similarity">
    <text evidence="5">Belongs to the class I-like SAM-binding methyltransferase superfamily. UbiG/COQ3 family.</text>
</comment>
<keyword evidence="5" id="KW-0999">Mitochondrion inner membrane</keyword>
<dbReference type="GO" id="GO:0061542">
    <property type="term" value="F:3-demethylubiquinol 3-O-methyltransferase activity"/>
    <property type="evidence" value="ECO:0007669"/>
    <property type="project" value="UniProtKB-UniRule"/>
</dbReference>
<evidence type="ECO:0000256" key="5">
    <source>
        <dbReference type="HAMAP-Rule" id="MF_03190"/>
    </source>
</evidence>
<evidence type="ECO:0000256" key="2">
    <source>
        <dbReference type="ARBA" id="ARBA00022679"/>
    </source>
</evidence>
<dbReference type="InterPro" id="IPR010233">
    <property type="entry name" value="UbiG_MeTrfase"/>
</dbReference>
<dbReference type="EC" id="2.1.1.114" evidence="5"/>
<dbReference type="PANTHER" id="PTHR43464:SF19">
    <property type="entry name" value="UBIQUINONE BIOSYNTHESIS O-METHYLTRANSFERASE, MITOCHONDRIAL"/>
    <property type="match status" value="1"/>
</dbReference>
<organism evidence="7 8">
    <name type="scientific">Anopheles culicifacies</name>
    <dbReference type="NCBI Taxonomy" id="139723"/>
    <lineage>
        <taxon>Eukaryota</taxon>
        <taxon>Metazoa</taxon>
        <taxon>Ecdysozoa</taxon>
        <taxon>Arthropoda</taxon>
        <taxon>Hexapoda</taxon>
        <taxon>Insecta</taxon>
        <taxon>Pterygota</taxon>
        <taxon>Neoptera</taxon>
        <taxon>Endopterygota</taxon>
        <taxon>Diptera</taxon>
        <taxon>Nematocera</taxon>
        <taxon>Culicoidea</taxon>
        <taxon>Culicidae</taxon>
        <taxon>Anophelinae</taxon>
        <taxon>Anopheles</taxon>
        <taxon>culicifacies species complex</taxon>
    </lineage>
</organism>
<feature type="binding site" evidence="5">
    <location>
        <position position="189"/>
    </location>
    <ligand>
        <name>Mg(2+)</name>
        <dbReference type="ChEBI" id="CHEBI:18420"/>
    </ligand>
</feature>
<comment type="catalytic activity">
    <reaction evidence="5">
        <text>a 3-demethylubiquinone + S-adenosyl-L-methionine = a ubiquinone + S-adenosyl-L-homocysteine</text>
        <dbReference type="Rhea" id="RHEA:81215"/>
        <dbReference type="Rhea" id="RHEA-COMP:9565"/>
        <dbReference type="Rhea" id="RHEA-COMP:19654"/>
        <dbReference type="ChEBI" id="CHEBI:16389"/>
        <dbReference type="ChEBI" id="CHEBI:57856"/>
        <dbReference type="ChEBI" id="CHEBI:59789"/>
        <dbReference type="ChEBI" id="CHEBI:231825"/>
    </reaction>
</comment>
<feature type="binding site" evidence="5">
    <location>
        <position position="82"/>
    </location>
    <ligand>
        <name>S-adenosyl-L-methionine</name>
        <dbReference type="ChEBI" id="CHEBI:59789"/>
    </ligand>
</feature>
<dbReference type="EnsemblMetazoa" id="ACUA018941-RA">
    <property type="protein sequence ID" value="ACUA018941-PA"/>
    <property type="gene ID" value="ACUA018941"/>
</dbReference>
<dbReference type="HAMAP" id="MF_00472">
    <property type="entry name" value="UbiG"/>
    <property type="match status" value="1"/>
</dbReference>
<keyword evidence="5" id="KW-0472">Membrane</keyword>
<dbReference type="InterPro" id="IPR029063">
    <property type="entry name" value="SAM-dependent_MTases_sf"/>
</dbReference>
<comment type="function">
    <text evidence="5">O-methyltransferase required for two non-consecutive steps during ubiquinone biosynthesis. Catalyzes the 2 O-methylation of 3,4-dihydroxy-5-(all-trans-polyprenyl)benzoic acid into 4-hydroxy-3-methoxy-5-(all-trans-polyprenyl)benzoic acid. Also catalyzes the last step of ubiquinone biosynthesis by mediating methylation of 3-demethylubiquinone into ubiquinone. Also able to mediate the methylation of 3-demethylubiquinol into ubiquinol.</text>
</comment>
<comment type="cofactor">
    <cofactor evidence="5">
        <name>Mg(2+)</name>
        <dbReference type="ChEBI" id="CHEBI:18420"/>
    </cofactor>
</comment>
<dbReference type="EC" id="2.1.1.-" evidence="5"/>
<protein>
    <recommendedName>
        <fullName evidence="5">Ubiquinone biosynthesis O-methyltransferase, mitochondrial</fullName>
    </recommendedName>
    <alternativeName>
        <fullName evidence="5">3-demethylubiquinol 3-O-methyltransferase</fullName>
        <ecNumber evidence="5">2.1.1.64</ecNumber>
    </alternativeName>
    <alternativeName>
        <fullName evidence="5">3-demethylubiquinone 3-O-methyltransferase</fullName>
        <ecNumber evidence="5">2.1.1.-</ecNumber>
    </alternativeName>
    <alternativeName>
        <fullName evidence="5">Polyprenyldihydroxybenzoate methyltransferase</fullName>
        <ecNumber evidence="5">2.1.1.114</ecNumber>
    </alternativeName>
</protein>
<feature type="signal peptide" evidence="6">
    <location>
        <begin position="1"/>
        <end position="28"/>
    </location>
</feature>
<dbReference type="Gene3D" id="3.40.50.150">
    <property type="entry name" value="Vaccinia Virus protein VP39"/>
    <property type="match status" value="1"/>
</dbReference>
<dbReference type="AlphaFoldDB" id="A0A182MIA3"/>